<keyword evidence="3" id="KW-1185">Reference proteome</keyword>
<gene>
    <name evidence="2" type="ORF">ILP92_13190</name>
</gene>
<name>A0A934IIT5_9RHOB</name>
<dbReference type="AlphaFoldDB" id="A0A934IIT5"/>
<sequence>MTVPTDITFQGLAQSDDIEARIHERIARLDAMSPDIHKCHVWVRAPHQKHKATQYIVDLSAEMPGQTLAITHHPGDDQAHTDLRVAIRDSFNALERKIRKWSDTHKGRPDVHVQPLQGRIASLDPARDCGQIETTDGRLIYFHRNAVEDDRYDTLEKGDTVELGVDHKDADEGPHASIVRLIGSLRFTDTPR</sequence>
<dbReference type="Gene3D" id="2.40.50.140">
    <property type="entry name" value="Nucleic acid-binding proteins"/>
    <property type="match status" value="1"/>
</dbReference>
<dbReference type="InterPro" id="IPR003489">
    <property type="entry name" value="RHF/RaiA"/>
</dbReference>
<dbReference type="RefSeq" id="WP_198916877.1">
    <property type="nucleotide sequence ID" value="NZ_JAEKPD010000013.1"/>
</dbReference>
<reference evidence="2" key="1">
    <citation type="submission" date="2020-12" db="EMBL/GenBank/DDBJ databases">
        <title>Bacterial taxonomy.</title>
        <authorList>
            <person name="Pan X."/>
        </authorList>
    </citation>
    <scope>NUCLEOTIDE SEQUENCE</scope>
    <source>
        <strain evidence="2">KCTC 52957</strain>
    </source>
</reference>
<evidence type="ECO:0000259" key="1">
    <source>
        <dbReference type="PROSITE" id="PS51857"/>
    </source>
</evidence>
<dbReference type="Pfam" id="PF02482">
    <property type="entry name" value="Ribosomal_S30AE"/>
    <property type="match status" value="1"/>
</dbReference>
<dbReference type="SUPFAM" id="SSF69754">
    <property type="entry name" value="Ribosome binding protein Y (YfiA homologue)"/>
    <property type="match status" value="1"/>
</dbReference>
<evidence type="ECO:0000313" key="3">
    <source>
        <dbReference type="Proteomes" id="UP000642488"/>
    </source>
</evidence>
<comment type="caution">
    <text evidence="2">The sequence shown here is derived from an EMBL/GenBank/DDBJ whole genome shotgun (WGS) entry which is preliminary data.</text>
</comment>
<dbReference type="EMBL" id="JAEKPD010000013">
    <property type="protein sequence ID" value="MBJ3763706.1"/>
    <property type="molecule type" value="Genomic_DNA"/>
</dbReference>
<organism evidence="2 3">
    <name type="scientific">Palleronia pontilimi</name>
    <dbReference type="NCBI Taxonomy" id="1964209"/>
    <lineage>
        <taxon>Bacteria</taxon>
        <taxon>Pseudomonadati</taxon>
        <taxon>Pseudomonadota</taxon>
        <taxon>Alphaproteobacteria</taxon>
        <taxon>Rhodobacterales</taxon>
        <taxon>Roseobacteraceae</taxon>
        <taxon>Palleronia</taxon>
    </lineage>
</organism>
<dbReference type="SUPFAM" id="SSF50249">
    <property type="entry name" value="Nucleic acid-binding proteins"/>
    <property type="match status" value="1"/>
</dbReference>
<dbReference type="Gene3D" id="3.30.160.100">
    <property type="entry name" value="Ribosome hibernation promotion factor-like"/>
    <property type="match status" value="1"/>
</dbReference>
<protein>
    <submittedName>
        <fullName evidence="2">HPF/RaiA family ribosome-associated protein</fullName>
    </submittedName>
</protein>
<dbReference type="PROSITE" id="PS51857">
    <property type="entry name" value="CSD_2"/>
    <property type="match status" value="1"/>
</dbReference>
<dbReference type="InterPro" id="IPR036567">
    <property type="entry name" value="RHF-like"/>
</dbReference>
<dbReference type="GO" id="GO:0003676">
    <property type="term" value="F:nucleic acid binding"/>
    <property type="evidence" value="ECO:0007669"/>
    <property type="project" value="InterPro"/>
</dbReference>
<dbReference type="Proteomes" id="UP000642488">
    <property type="component" value="Unassembled WGS sequence"/>
</dbReference>
<feature type="domain" description="CSD" evidence="1">
    <location>
        <begin position="115"/>
        <end position="181"/>
    </location>
</feature>
<evidence type="ECO:0000313" key="2">
    <source>
        <dbReference type="EMBL" id="MBJ3763706.1"/>
    </source>
</evidence>
<accession>A0A934IIT5</accession>
<dbReference type="InterPro" id="IPR002059">
    <property type="entry name" value="CSP_DNA-bd"/>
</dbReference>
<dbReference type="InterPro" id="IPR012340">
    <property type="entry name" value="NA-bd_OB-fold"/>
</dbReference>
<proteinExistence type="predicted"/>